<evidence type="ECO:0000256" key="1">
    <source>
        <dbReference type="ARBA" id="ARBA00022722"/>
    </source>
</evidence>
<keyword evidence="1" id="KW-0540">Nuclease</keyword>
<feature type="domain" description="3'-5' exonuclease" evidence="4">
    <location>
        <begin position="92"/>
        <end position="282"/>
    </location>
</feature>
<dbReference type="PANTHER" id="PTHR13620">
    <property type="entry name" value="3-5 EXONUCLEASE"/>
    <property type="match status" value="1"/>
</dbReference>
<dbReference type="InterPro" id="IPR036397">
    <property type="entry name" value="RNaseH_sf"/>
</dbReference>
<dbReference type="InterPro" id="IPR051132">
    <property type="entry name" value="3-5_Exonuclease_domain"/>
</dbReference>
<dbReference type="PANTHER" id="PTHR13620:SF104">
    <property type="entry name" value="EXONUCLEASE 3'-5' DOMAIN-CONTAINING PROTEIN 2"/>
    <property type="match status" value="1"/>
</dbReference>
<comment type="caution">
    <text evidence="5">The sequence shown here is derived from an EMBL/GenBank/DDBJ whole genome shotgun (WGS) entry which is preliminary data.</text>
</comment>
<reference evidence="5" key="1">
    <citation type="submission" date="2020-05" db="EMBL/GenBank/DDBJ databases">
        <title>Mycena genomes resolve the evolution of fungal bioluminescence.</title>
        <authorList>
            <person name="Tsai I.J."/>
        </authorList>
    </citation>
    <scope>NUCLEOTIDE SEQUENCE</scope>
    <source>
        <strain evidence="5">171206Taipei</strain>
    </source>
</reference>
<evidence type="ECO:0000313" key="6">
    <source>
        <dbReference type="Proteomes" id="UP000636479"/>
    </source>
</evidence>
<dbReference type="GO" id="GO:0003676">
    <property type="term" value="F:nucleic acid binding"/>
    <property type="evidence" value="ECO:0007669"/>
    <property type="project" value="InterPro"/>
</dbReference>
<dbReference type="CDD" id="cd06141">
    <property type="entry name" value="WRN_exo"/>
    <property type="match status" value="1"/>
</dbReference>
<dbReference type="InterPro" id="IPR002562">
    <property type="entry name" value="3'-5'_exonuclease_dom"/>
</dbReference>
<dbReference type="InterPro" id="IPR012337">
    <property type="entry name" value="RNaseH-like_sf"/>
</dbReference>
<dbReference type="GO" id="GO:0006139">
    <property type="term" value="P:nucleobase-containing compound metabolic process"/>
    <property type="evidence" value="ECO:0007669"/>
    <property type="project" value="InterPro"/>
</dbReference>
<sequence>MSIRPPQSRVLAALASLNVDGSGSSNSKAVKDVQPSSNVLQRTISDAYTTKSSKPIAPPLKSARSAPLPTKPAETPSRPLYSYSTITPTPRVLFATTDTEADTWIEQLNLTGPISVDCEWVVNFRRGPGGANIRPVSLIQIADQKTIILIQLRNSERTMTRFPRALRRVLEDSTILKAGANILNDAKKLFKDYGVLTEGVVELGSLARQADPSCSTEFGNGKRPVSLAKLVARYLNKELNKDSNVRVSNWENPKLPPTMLEYAANDAYSGYQVFARLLTLAEQAEIALDKTKFVAGVGYPTLAVPTPKPTAQVPIEELPPVPQLHLMPDMSAAGVKLYHIRAYRYWALGKRTVDNMCQELRIDKQAGPLARSTVISYIVTALTQWPSKPFMPVDLGELRLLLLEDLSSWQRHYEWYTTLAGIES</sequence>
<dbReference type="GeneID" id="59341728"/>
<dbReference type="Gene3D" id="3.30.420.10">
    <property type="entry name" value="Ribonuclease H-like superfamily/Ribonuclease H"/>
    <property type="match status" value="1"/>
</dbReference>
<dbReference type="SUPFAM" id="SSF53098">
    <property type="entry name" value="Ribonuclease H-like"/>
    <property type="match status" value="1"/>
</dbReference>
<dbReference type="OrthoDB" id="1920326at2759"/>
<name>A0A8H6T7H0_9AGAR</name>
<dbReference type="EMBL" id="JACAZF010000002">
    <property type="protein sequence ID" value="KAF7312199.1"/>
    <property type="molecule type" value="Genomic_DNA"/>
</dbReference>
<keyword evidence="2" id="KW-0378">Hydrolase</keyword>
<dbReference type="GO" id="GO:0005737">
    <property type="term" value="C:cytoplasm"/>
    <property type="evidence" value="ECO:0007669"/>
    <property type="project" value="TreeGrafter"/>
</dbReference>
<feature type="region of interest" description="Disordered" evidence="3">
    <location>
        <begin position="19"/>
        <end position="82"/>
    </location>
</feature>
<keyword evidence="6" id="KW-1185">Reference proteome</keyword>
<dbReference type="Pfam" id="PF01612">
    <property type="entry name" value="DNA_pol_A_exo1"/>
    <property type="match status" value="1"/>
</dbReference>
<dbReference type="SMART" id="SM00474">
    <property type="entry name" value="35EXOc"/>
    <property type="match status" value="1"/>
</dbReference>
<protein>
    <submittedName>
        <fullName evidence="5">Nuclear transport factor 2</fullName>
    </submittedName>
</protein>
<feature type="compositionally biased region" description="Polar residues" evidence="3">
    <location>
        <begin position="19"/>
        <end position="53"/>
    </location>
</feature>
<evidence type="ECO:0000256" key="2">
    <source>
        <dbReference type="ARBA" id="ARBA00022801"/>
    </source>
</evidence>
<gene>
    <name evidence="5" type="ORF">MIND_00232800</name>
</gene>
<evidence type="ECO:0000256" key="3">
    <source>
        <dbReference type="SAM" id="MobiDB-lite"/>
    </source>
</evidence>
<dbReference type="RefSeq" id="XP_037224307.1">
    <property type="nucleotide sequence ID" value="XM_037359212.1"/>
</dbReference>
<proteinExistence type="predicted"/>
<evidence type="ECO:0000259" key="4">
    <source>
        <dbReference type="SMART" id="SM00474"/>
    </source>
</evidence>
<dbReference type="GO" id="GO:0008408">
    <property type="term" value="F:3'-5' exonuclease activity"/>
    <property type="evidence" value="ECO:0007669"/>
    <property type="project" value="InterPro"/>
</dbReference>
<organism evidence="5 6">
    <name type="scientific">Mycena indigotica</name>
    <dbReference type="NCBI Taxonomy" id="2126181"/>
    <lineage>
        <taxon>Eukaryota</taxon>
        <taxon>Fungi</taxon>
        <taxon>Dikarya</taxon>
        <taxon>Basidiomycota</taxon>
        <taxon>Agaricomycotina</taxon>
        <taxon>Agaricomycetes</taxon>
        <taxon>Agaricomycetidae</taxon>
        <taxon>Agaricales</taxon>
        <taxon>Marasmiineae</taxon>
        <taxon>Mycenaceae</taxon>
        <taxon>Mycena</taxon>
    </lineage>
</organism>
<dbReference type="GO" id="GO:0005634">
    <property type="term" value="C:nucleus"/>
    <property type="evidence" value="ECO:0007669"/>
    <property type="project" value="TreeGrafter"/>
</dbReference>
<dbReference type="AlphaFoldDB" id="A0A8H6T7H0"/>
<evidence type="ECO:0000313" key="5">
    <source>
        <dbReference type="EMBL" id="KAF7312199.1"/>
    </source>
</evidence>
<dbReference type="Proteomes" id="UP000636479">
    <property type="component" value="Unassembled WGS sequence"/>
</dbReference>
<accession>A0A8H6T7H0</accession>